<evidence type="ECO:0000256" key="1">
    <source>
        <dbReference type="SAM" id="MobiDB-lite"/>
    </source>
</evidence>
<dbReference type="HOGENOM" id="CLU_1460221_0_0_5"/>
<evidence type="ECO:0000313" key="2">
    <source>
        <dbReference type="EMBL" id="CAE27991.1"/>
    </source>
</evidence>
<organism evidence="2">
    <name type="scientific">Rhodopseudomonas palustris (strain ATCC BAA-98 / CGA009)</name>
    <dbReference type="NCBI Taxonomy" id="258594"/>
    <lineage>
        <taxon>Bacteria</taxon>
        <taxon>Pseudomonadati</taxon>
        <taxon>Pseudomonadota</taxon>
        <taxon>Alphaproteobacteria</taxon>
        <taxon>Hyphomicrobiales</taxon>
        <taxon>Nitrobacteraceae</taxon>
        <taxon>Rhodopseudomonas</taxon>
    </lineage>
</organism>
<protein>
    <submittedName>
        <fullName evidence="2">Uncharacterized protein</fullName>
    </submittedName>
</protein>
<dbReference type="EMBL" id="BX572601">
    <property type="protein sequence ID" value="CAE27991.1"/>
    <property type="molecule type" value="Genomic_DNA"/>
</dbReference>
<reference evidence="2" key="1">
    <citation type="journal article" date="2004" name="Nat. Biotechnol.">
        <title>Complete genome sequence of the metabolically versatile photosynthetic bacterium Rhodopseudomonas palustris.</title>
        <authorList>
            <person name="Larimer F.W."/>
            <person name="Chain P."/>
            <person name="Hauser L."/>
            <person name="Lamerdin J."/>
            <person name="Malfatti S."/>
            <person name="Do L."/>
            <person name="Land M.L."/>
            <person name="Pelletier D.A."/>
            <person name="Beatty J.T."/>
            <person name="Lang A.S."/>
            <person name="Tabita F.R."/>
            <person name="Gibson J.L."/>
            <person name="Hanson T.E."/>
            <person name="Bobst C."/>
            <person name="Torres J.L."/>
            <person name="Peres C."/>
            <person name="Harrison F.H."/>
            <person name="Gibson J."/>
            <person name="Harwood C.S."/>
        </authorList>
    </citation>
    <scope>NUCLEOTIDE SEQUENCE [LARGE SCALE GENOMIC DNA]</scope>
    <source>
        <strain evidence="2">CGA009</strain>
    </source>
</reference>
<proteinExistence type="predicted"/>
<dbReference type="AlphaFoldDB" id="Q6N6R4"/>
<name>Q6N6R4_RHOPA</name>
<accession>Q6N6R4</accession>
<sequence>MFEGDFKPPRAAKAPPETQGQSYLQDVPTPRDRRPAAVGSPMIPHTRRGSGPAAESGTDLTTASIRDFVDQSQARAILHLKAEIVRVRSFGQSHLYKFWAFKVDEITDPVWTDGAATTSTVWLTTDYGLLDGTGYRDRRKFRIDPGGRVSLIQASSHDGSIVEGRNAGRLASGVARSVAWPGTGR</sequence>
<gene>
    <name evidence="2" type="ordered locus">RPA2550</name>
</gene>
<feature type="region of interest" description="Disordered" evidence="1">
    <location>
        <begin position="1"/>
        <end position="58"/>
    </location>
</feature>